<dbReference type="EMBL" id="JAAECE010000007">
    <property type="protein sequence ID" value="KAF1799256.1"/>
    <property type="molecule type" value="Genomic_DNA"/>
</dbReference>
<protein>
    <recommendedName>
        <fullName evidence="2">SWI/SNF and RSC complexes subunit Ssr4 C-terminal domain-containing protein</fullName>
    </recommendedName>
</protein>
<gene>
    <name evidence="3" type="ORF">FB192DRAFT_1439389</name>
</gene>
<evidence type="ECO:0000256" key="1">
    <source>
        <dbReference type="SAM" id="MobiDB-lite"/>
    </source>
</evidence>
<feature type="compositionally biased region" description="Basic and acidic residues" evidence="1">
    <location>
        <begin position="246"/>
        <end position="258"/>
    </location>
</feature>
<feature type="compositionally biased region" description="Low complexity" evidence="1">
    <location>
        <begin position="22"/>
        <end position="35"/>
    </location>
</feature>
<dbReference type="InterPro" id="IPR046464">
    <property type="entry name" value="SWI-SNF_Ssr4_C"/>
</dbReference>
<accession>A0A8H4BD45</accession>
<name>A0A8H4BD45_MUCCL</name>
<comment type="caution">
    <text evidence="3">The sequence shown here is derived from an EMBL/GenBank/DDBJ whole genome shotgun (WGS) entry which is preliminary data.</text>
</comment>
<proteinExistence type="predicted"/>
<feature type="region of interest" description="Disordered" evidence="1">
    <location>
        <begin position="216"/>
        <end position="324"/>
    </location>
</feature>
<reference evidence="3 4" key="1">
    <citation type="submission" date="2019-09" db="EMBL/GenBank/DDBJ databases">
        <authorList>
            <consortium name="DOE Joint Genome Institute"/>
            <person name="Mondo S.J."/>
            <person name="Navarro-Mendoza M.I."/>
            <person name="Perez-Arques C."/>
            <person name="Panchal S."/>
            <person name="Nicolas F.E."/>
            <person name="Ganguly P."/>
            <person name="Pangilinan J."/>
            <person name="Grigoriev I."/>
            <person name="Heitman J."/>
            <person name="Sanya K."/>
            <person name="Garre V."/>
        </authorList>
    </citation>
    <scope>NUCLEOTIDE SEQUENCE [LARGE SCALE GENOMIC DNA]</scope>
    <source>
        <strain evidence="3 4">MU402</strain>
    </source>
</reference>
<evidence type="ECO:0000259" key="2">
    <source>
        <dbReference type="Pfam" id="PF20497"/>
    </source>
</evidence>
<feature type="region of interest" description="Disordered" evidence="1">
    <location>
        <begin position="1"/>
        <end position="89"/>
    </location>
</feature>
<feature type="compositionally biased region" description="Polar residues" evidence="1">
    <location>
        <begin position="1"/>
        <end position="12"/>
    </location>
</feature>
<feature type="domain" description="SWI/SNF and RSC complexes subunit Ssr4 C-terminal" evidence="2">
    <location>
        <begin position="78"/>
        <end position="126"/>
    </location>
</feature>
<dbReference type="Pfam" id="PF20497">
    <property type="entry name" value="SWI-SNF_Ssr4_C"/>
    <property type="match status" value="1"/>
</dbReference>
<evidence type="ECO:0000313" key="3">
    <source>
        <dbReference type="EMBL" id="KAF1799256.1"/>
    </source>
</evidence>
<feature type="compositionally biased region" description="Low complexity" evidence="1">
    <location>
        <begin position="261"/>
        <end position="274"/>
    </location>
</feature>
<sequence length="324" mass="36812">MASAYYYNQQQAGGAHPPSMNQQQPPRGIPGQIGINPTPQHYLQQQQQQQQYRNQAMNDSHRKRSQAKPSRQSAAMADDADEPSGDELDDISARDIAMARYKRNHDYLSEIFTPYNAASIVPPPLDISQTKEEIEKQIEEFKEKTCTQKKEHDEKMLRLEQEQQKFWTLMNKLNESHTLESIDEAANTLAKELGLQIDHSSQNVKAVAIPGIEEDTPAQPQQQQMQQPQSSPQQQQQQQHIGESATDNKDSLQDHTMMDVDNPNNSSSAANNDENNQHSKQQEEDNMDMYFKDGDEEDGATDSFFNEMVNADDDPSVSEFLNTE</sequence>
<dbReference type="AlphaFoldDB" id="A0A8H4BD45"/>
<organism evidence="3 4">
    <name type="scientific">Mucor circinelloides f. lusitanicus</name>
    <name type="common">Mucor racemosus var. lusitanicus</name>
    <dbReference type="NCBI Taxonomy" id="29924"/>
    <lineage>
        <taxon>Eukaryota</taxon>
        <taxon>Fungi</taxon>
        <taxon>Fungi incertae sedis</taxon>
        <taxon>Mucoromycota</taxon>
        <taxon>Mucoromycotina</taxon>
        <taxon>Mucoromycetes</taxon>
        <taxon>Mucorales</taxon>
        <taxon>Mucorineae</taxon>
        <taxon>Mucoraceae</taxon>
        <taxon>Mucor</taxon>
    </lineage>
</organism>
<feature type="compositionally biased region" description="Acidic residues" evidence="1">
    <location>
        <begin position="78"/>
        <end position="89"/>
    </location>
</feature>
<evidence type="ECO:0000313" key="4">
    <source>
        <dbReference type="Proteomes" id="UP000469890"/>
    </source>
</evidence>
<feature type="compositionally biased region" description="Low complexity" evidence="1">
    <location>
        <begin position="219"/>
        <end position="239"/>
    </location>
</feature>
<dbReference type="Proteomes" id="UP000469890">
    <property type="component" value="Unassembled WGS sequence"/>
</dbReference>